<dbReference type="Proteomes" id="UP000694424">
    <property type="component" value="Unplaced"/>
</dbReference>
<organism evidence="1 2">
    <name type="scientific">Apteryx owenii</name>
    <name type="common">Little spotted kiwi</name>
    <dbReference type="NCBI Taxonomy" id="8824"/>
    <lineage>
        <taxon>Eukaryota</taxon>
        <taxon>Metazoa</taxon>
        <taxon>Chordata</taxon>
        <taxon>Craniata</taxon>
        <taxon>Vertebrata</taxon>
        <taxon>Euteleostomi</taxon>
        <taxon>Archelosauria</taxon>
        <taxon>Archosauria</taxon>
        <taxon>Dinosauria</taxon>
        <taxon>Saurischia</taxon>
        <taxon>Theropoda</taxon>
        <taxon>Coelurosauria</taxon>
        <taxon>Aves</taxon>
        <taxon>Palaeognathae</taxon>
        <taxon>Apterygiformes</taxon>
        <taxon>Apterygidae</taxon>
        <taxon>Apteryx</taxon>
    </lineage>
</organism>
<accession>A0A8B9SF65</accession>
<proteinExistence type="predicted"/>
<reference evidence="1" key="2">
    <citation type="submission" date="2025-09" db="UniProtKB">
        <authorList>
            <consortium name="Ensembl"/>
        </authorList>
    </citation>
    <scope>IDENTIFICATION</scope>
</reference>
<protein>
    <submittedName>
        <fullName evidence="1">Uncharacterized protein</fullName>
    </submittedName>
</protein>
<keyword evidence="2" id="KW-1185">Reference proteome</keyword>
<evidence type="ECO:0000313" key="1">
    <source>
        <dbReference type="Ensembl" id="ENSAOWP00000026825.1"/>
    </source>
</evidence>
<name>A0A8B9SF65_APTOW</name>
<evidence type="ECO:0000313" key="2">
    <source>
        <dbReference type="Proteomes" id="UP000694424"/>
    </source>
</evidence>
<dbReference type="Ensembl" id="ENSAOWT00000030388.1">
    <property type="protein sequence ID" value="ENSAOWP00000026825.1"/>
    <property type="gene ID" value="ENSAOWG00000018080.1"/>
</dbReference>
<reference evidence="1" key="1">
    <citation type="submission" date="2025-08" db="UniProtKB">
        <authorList>
            <consortium name="Ensembl"/>
        </authorList>
    </citation>
    <scope>IDENTIFICATION</scope>
</reference>
<sequence length="91" mass="10657">CTHVQSEDIWGATKPRRTAEDTFLRTEKLSCTIKTNDTQGKSYKGLVISENRDRQKYLKLFFPQKLWNMVISMRFSQNGNTAFQDYRLSST</sequence>
<dbReference type="AlphaFoldDB" id="A0A8B9SF65"/>